<dbReference type="EMBL" id="CAKOAT010486265">
    <property type="protein sequence ID" value="CAH8380058.1"/>
    <property type="molecule type" value="Genomic_DNA"/>
</dbReference>
<dbReference type="AlphaFoldDB" id="A0ABC8LAN3"/>
<dbReference type="PANTHER" id="PTHR42678:SF34">
    <property type="entry name" value="OS04G0183300 PROTEIN"/>
    <property type="match status" value="1"/>
</dbReference>
<dbReference type="SUPFAM" id="SSF75304">
    <property type="entry name" value="Amidase signature (AS) enzymes"/>
    <property type="match status" value="1"/>
</dbReference>
<evidence type="ECO:0000313" key="3">
    <source>
        <dbReference type="Proteomes" id="UP001642260"/>
    </source>
</evidence>
<feature type="domain" description="Amidase" evidence="1">
    <location>
        <begin position="30"/>
        <end position="481"/>
    </location>
</feature>
<proteinExistence type="predicted"/>
<dbReference type="InterPro" id="IPR023631">
    <property type="entry name" value="Amidase_dom"/>
</dbReference>
<keyword evidence="3" id="KW-1185">Reference proteome</keyword>
<accession>A0ABC8LAN3</accession>
<sequence>MLTSTFSIQEATVEDIRLAFNEKRLTSKQLVELYLEEISKLNPILFAVIETNPDALIQAENADRERDVKDVTTELPFLHGVPILLKDSISTKDELNTTAGSLALLGSVVPRDAGVVKRLRESGAVILGKASLSEWAHFRSFAIPNGWSARGLQGKNPYVLTADPCGSSSGSAISVAANLVTVSLGTETDGSILCPASQNSVVGIKPTVGLTSRAGVIPVSLRQDSVGPICRTVSDAVILLDAIVGYDPLDEATKTASEFIPEGGYKQFLTANGLKGKRLGIVMKDSLLDDHIELLRQEGATVIEDLSIPNIEVIMDWTESGAKTALLAEFKMSLNAYLKDLVESPVRSLADVIAYNEKFAEEASTQHFFFFEKNVITELRKKTQEKMEEWGQEVFLEAEATNGIGEKEEAALQKLEELSRNGIEKLMKEMELDAIVTLRSTMSSVLAIGGYPGINVPAGYDSEGVPFGITFGGLRFSEPKLIEIAYGFEQATLIRKPPEFEAQGISSKQQKQISWEN</sequence>
<protein>
    <recommendedName>
        <fullName evidence="1">Amidase domain-containing protein</fullName>
    </recommendedName>
</protein>
<name>A0ABC8LAN3_ERUVS</name>
<dbReference type="PANTHER" id="PTHR42678">
    <property type="entry name" value="AMIDASE"/>
    <property type="match status" value="1"/>
</dbReference>
<dbReference type="Proteomes" id="UP001642260">
    <property type="component" value="Unassembled WGS sequence"/>
</dbReference>
<organism evidence="2 3">
    <name type="scientific">Eruca vesicaria subsp. sativa</name>
    <name type="common">Garden rocket</name>
    <name type="synonym">Eruca sativa</name>
    <dbReference type="NCBI Taxonomy" id="29727"/>
    <lineage>
        <taxon>Eukaryota</taxon>
        <taxon>Viridiplantae</taxon>
        <taxon>Streptophyta</taxon>
        <taxon>Embryophyta</taxon>
        <taxon>Tracheophyta</taxon>
        <taxon>Spermatophyta</taxon>
        <taxon>Magnoliopsida</taxon>
        <taxon>eudicotyledons</taxon>
        <taxon>Gunneridae</taxon>
        <taxon>Pentapetalae</taxon>
        <taxon>rosids</taxon>
        <taxon>malvids</taxon>
        <taxon>Brassicales</taxon>
        <taxon>Brassicaceae</taxon>
        <taxon>Brassiceae</taxon>
        <taxon>Eruca</taxon>
    </lineage>
</organism>
<reference evidence="2 3" key="1">
    <citation type="submission" date="2022-03" db="EMBL/GenBank/DDBJ databases">
        <authorList>
            <person name="Macdonald S."/>
            <person name="Ahmed S."/>
            <person name="Newling K."/>
        </authorList>
    </citation>
    <scope>NUCLEOTIDE SEQUENCE [LARGE SCALE GENOMIC DNA]</scope>
</reference>
<comment type="caution">
    <text evidence="2">The sequence shown here is derived from an EMBL/GenBank/DDBJ whole genome shotgun (WGS) entry which is preliminary data.</text>
</comment>
<gene>
    <name evidence="2" type="ORF">ERUC_LOCUS33070</name>
</gene>
<dbReference type="Pfam" id="PF01425">
    <property type="entry name" value="Amidase"/>
    <property type="match status" value="1"/>
</dbReference>
<evidence type="ECO:0000259" key="1">
    <source>
        <dbReference type="Pfam" id="PF01425"/>
    </source>
</evidence>
<evidence type="ECO:0000313" key="2">
    <source>
        <dbReference type="EMBL" id="CAH8380058.1"/>
    </source>
</evidence>
<dbReference type="Gene3D" id="3.90.1300.10">
    <property type="entry name" value="Amidase signature (AS) domain"/>
    <property type="match status" value="1"/>
</dbReference>
<dbReference type="InterPro" id="IPR036928">
    <property type="entry name" value="AS_sf"/>
</dbReference>